<dbReference type="Proteomes" id="UP000825729">
    <property type="component" value="Unassembled WGS sequence"/>
</dbReference>
<protein>
    <recommendedName>
        <fullName evidence="1">F-box domain-containing protein</fullName>
    </recommendedName>
</protein>
<dbReference type="PROSITE" id="PS50181">
    <property type="entry name" value="FBOX"/>
    <property type="match status" value="1"/>
</dbReference>
<dbReference type="EMBL" id="JAINDJ010000007">
    <property type="protein sequence ID" value="KAG9442310.1"/>
    <property type="molecule type" value="Genomic_DNA"/>
</dbReference>
<dbReference type="InterPro" id="IPR001810">
    <property type="entry name" value="F-box_dom"/>
</dbReference>
<gene>
    <name evidence="2" type="ORF">H6P81_018164</name>
</gene>
<organism evidence="2 3">
    <name type="scientific">Aristolochia fimbriata</name>
    <name type="common">White veined hardy Dutchman's pipe vine</name>
    <dbReference type="NCBI Taxonomy" id="158543"/>
    <lineage>
        <taxon>Eukaryota</taxon>
        <taxon>Viridiplantae</taxon>
        <taxon>Streptophyta</taxon>
        <taxon>Embryophyta</taxon>
        <taxon>Tracheophyta</taxon>
        <taxon>Spermatophyta</taxon>
        <taxon>Magnoliopsida</taxon>
        <taxon>Magnoliidae</taxon>
        <taxon>Piperales</taxon>
        <taxon>Aristolochiaceae</taxon>
        <taxon>Aristolochia</taxon>
    </lineage>
</organism>
<evidence type="ECO:0000313" key="3">
    <source>
        <dbReference type="Proteomes" id="UP000825729"/>
    </source>
</evidence>
<accession>A0AAV7E0A6</accession>
<feature type="domain" description="F-box" evidence="1">
    <location>
        <begin position="1"/>
        <end position="47"/>
    </location>
</feature>
<dbReference type="InterPro" id="IPR006527">
    <property type="entry name" value="F-box-assoc_dom_typ1"/>
</dbReference>
<dbReference type="PANTHER" id="PTHR31672:SF2">
    <property type="entry name" value="F-BOX DOMAIN-CONTAINING PROTEIN"/>
    <property type="match status" value="1"/>
</dbReference>
<reference evidence="2 3" key="1">
    <citation type="submission" date="2021-07" db="EMBL/GenBank/DDBJ databases">
        <title>The Aristolochia fimbriata genome: insights into angiosperm evolution, floral development and chemical biosynthesis.</title>
        <authorList>
            <person name="Jiao Y."/>
        </authorList>
    </citation>
    <scope>NUCLEOTIDE SEQUENCE [LARGE SCALE GENOMIC DNA]</scope>
    <source>
        <strain evidence="2">IBCAS-2021</strain>
        <tissue evidence="2">Leaf</tissue>
    </source>
</reference>
<comment type="caution">
    <text evidence="2">The sequence shown here is derived from an EMBL/GenBank/DDBJ whole genome shotgun (WGS) entry which is preliminary data.</text>
</comment>
<dbReference type="AlphaFoldDB" id="A0AAV7E0A6"/>
<name>A0AAV7E0A6_ARIFI</name>
<dbReference type="Pfam" id="PF12937">
    <property type="entry name" value="F-box-like"/>
    <property type="match status" value="1"/>
</dbReference>
<proteinExistence type="predicted"/>
<dbReference type="NCBIfam" id="TIGR01640">
    <property type="entry name" value="F_box_assoc_1"/>
    <property type="match status" value="1"/>
</dbReference>
<dbReference type="InterPro" id="IPR050796">
    <property type="entry name" value="SCF_F-box_component"/>
</dbReference>
<keyword evidence="3" id="KW-1185">Reference proteome</keyword>
<dbReference type="InterPro" id="IPR017451">
    <property type="entry name" value="F-box-assoc_interact_dom"/>
</dbReference>
<dbReference type="Pfam" id="PF07734">
    <property type="entry name" value="FBA_1"/>
    <property type="match status" value="1"/>
</dbReference>
<evidence type="ECO:0000313" key="2">
    <source>
        <dbReference type="EMBL" id="KAG9442310.1"/>
    </source>
</evidence>
<sequence length="443" mass="50703">MEYFTDLPVDILHQVLRRLTKLSERRLTAVSKTWRDLIFKNEAASSSNGTIRYPDSGFLVYVVFSYHIAMYRLNNNINGGTLTRQDSSTHVPTLKQNHTIHLMGSCNGVLFYSTVEFGGSSRSFHVYNPLTDQISTLPDSGFGRRSYLLLGLALDSETGHYKFLALFKRPKNSRKPPWVSIFDSEKGEWKSKPAKFRPYRSRVNLLGVRSCGVYVNGVIYWIEQGRGLLAFFLEDEVFRYFTLPERIDRSDCLGSGGLLWESEEGLKYGPICKRDGLSIWVLHHPQELGLTGDDDDDDQHSDDNDQGCSIDQMSNGWKLIFRVSPETLISKLGALRIDWFLGVFGVSAFDEKLHIVHIKTRKGFVIYDIPEDTVSFFPDYYDLMSSVVREVPFTYRSFELPDFGSGKNRRRKRKIQDEEQVVAPVRRSNRIISKLKAADDQAA</sequence>
<evidence type="ECO:0000259" key="1">
    <source>
        <dbReference type="PROSITE" id="PS50181"/>
    </source>
</evidence>
<dbReference type="SUPFAM" id="SSF81383">
    <property type="entry name" value="F-box domain"/>
    <property type="match status" value="1"/>
</dbReference>
<dbReference type="PANTHER" id="PTHR31672">
    <property type="entry name" value="BNACNNG10540D PROTEIN"/>
    <property type="match status" value="1"/>
</dbReference>
<dbReference type="InterPro" id="IPR036047">
    <property type="entry name" value="F-box-like_dom_sf"/>
</dbReference>